<proteinExistence type="predicted"/>
<dbReference type="PATRIC" id="fig|1393736.3.peg.1347"/>
<dbReference type="AlphaFoldDB" id="A0A022PKF9"/>
<dbReference type="RefSeq" id="WP_036777216.1">
    <property type="nucleotide sequence ID" value="NZ_CAWLTM010000101.1"/>
</dbReference>
<evidence type="ECO:0008006" key="3">
    <source>
        <dbReference type="Google" id="ProtNLM"/>
    </source>
</evidence>
<reference evidence="1 2" key="1">
    <citation type="submission" date="2014-03" db="EMBL/GenBank/DDBJ databases">
        <title>Draft Genome of Photorhabdus luminescens BA1, an Egyptian Isolate.</title>
        <authorList>
            <person name="Ghazal S."/>
            <person name="Hurst S.G.IV."/>
            <person name="Morris K."/>
            <person name="Thomas K."/>
            <person name="Tisa L.S."/>
        </authorList>
    </citation>
    <scope>NUCLEOTIDE SEQUENCE [LARGE SCALE GENOMIC DNA]</scope>
    <source>
        <strain evidence="1 2">BA1</strain>
    </source>
</reference>
<dbReference type="EMBL" id="JFGV01000014">
    <property type="protein sequence ID" value="EYU16161.1"/>
    <property type="molecule type" value="Genomic_DNA"/>
</dbReference>
<organism evidence="1 2">
    <name type="scientific">Photorhabdus aegyptia</name>
    <dbReference type="NCBI Taxonomy" id="2805098"/>
    <lineage>
        <taxon>Bacteria</taxon>
        <taxon>Pseudomonadati</taxon>
        <taxon>Pseudomonadota</taxon>
        <taxon>Gammaproteobacteria</taxon>
        <taxon>Enterobacterales</taxon>
        <taxon>Morganellaceae</taxon>
        <taxon>Photorhabdus</taxon>
    </lineage>
</organism>
<gene>
    <name evidence="1" type="ORF">BA1DRAFT_01327</name>
</gene>
<evidence type="ECO:0000313" key="2">
    <source>
        <dbReference type="Proteomes" id="UP000023464"/>
    </source>
</evidence>
<evidence type="ECO:0000313" key="1">
    <source>
        <dbReference type="EMBL" id="EYU16161.1"/>
    </source>
</evidence>
<dbReference type="Proteomes" id="UP000023464">
    <property type="component" value="Unassembled WGS sequence"/>
</dbReference>
<name>A0A022PKF9_9GAMM</name>
<sequence length="364" mass="39903">MKSLHIFKSGTHTDMNGKQLPFSPADLQACAKAYDSSLHEAPIVIGHPKDNLPAYGWVKSLTSSGDDLIAEPQQVDVRFAELVDAGRYKKISASFYLPDSPNNPKPGVLYLRHVGFLGAKPPAIKGLKQVEFSEQEYGLVEFSDWSDITNASLLGHLREFLISKFGMDEADKALPSWQVDSLREEAYSTIQPAPAFHEPNNTHQHEENIVTNEEKKALKDENTRLKEQLVARDAADAKRKQTEQHAGNMAFAEKLIADGKLAPAAQSVVVALLDAVTQGDSPVEFAEGDVKKPLATAFKDLLSSTQPVIDFGEHATKDRVDQNTSSDIAEFSDADPERLALHQKAVALAKKEGISYDVAVTRCL</sequence>
<keyword evidence="2" id="KW-1185">Reference proteome</keyword>
<comment type="caution">
    <text evidence="1">The sequence shown here is derived from an EMBL/GenBank/DDBJ whole genome shotgun (WGS) entry which is preliminary data.</text>
</comment>
<accession>A0A022PKF9</accession>
<protein>
    <recommendedName>
        <fullName evidence="3">Peptidase</fullName>
    </recommendedName>
</protein>